<gene>
    <name evidence="7" type="ORF">EJ04DRAFT_460323</name>
</gene>
<dbReference type="GO" id="GO:0009086">
    <property type="term" value="P:methionine biosynthetic process"/>
    <property type="evidence" value="ECO:0007669"/>
    <property type="project" value="TreeGrafter"/>
</dbReference>
<dbReference type="SUPFAM" id="SSF82282">
    <property type="entry name" value="Homocysteine S-methyltransferase"/>
    <property type="match status" value="1"/>
</dbReference>
<evidence type="ECO:0000256" key="5">
    <source>
        <dbReference type="PROSITE-ProRule" id="PRU00333"/>
    </source>
</evidence>
<protein>
    <submittedName>
        <fullName evidence="7">Homocysteine S-methyltransferase</fullName>
    </submittedName>
</protein>
<dbReference type="OrthoDB" id="261426at2759"/>
<keyword evidence="1 5" id="KW-0489">Methyltransferase</keyword>
<organism evidence="7 8">
    <name type="scientific">Polyplosphaeria fusca</name>
    <dbReference type="NCBI Taxonomy" id="682080"/>
    <lineage>
        <taxon>Eukaryota</taxon>
        <taxon>Fungi</taxon>
        <taxon>Dikarya</taxon>
        <taxon>Ascomycota</taxon>
        <taxon>Pezizomycotina</taxon>
        <taxon>Dothideomycetes</taxon>
        <taxon>Pleosporomycetidae</taxon>
        <taxon>Pleosporales</taxon>
        <taxon>Tetraplosphaeriaceae</taxon>
        <taxon>Polyplosphaeria</taxon>
    </lineage>
</organism>
<dbReference type="Gene3D" id="3.20.20.330">
    <property type="entry name" value="Homocysteine-binding-like domain"/>
    <property type="match status" value="1"/>
</dbReference>
<evidence type="ECO:0000259" key="6">
    <source>
        <dbReference type="PROSITE" id="PS50970"/>
    </source>
</evidence>
<sequence>MSTSDSELLRAHESRPSLSVLLKASGTPLVLDGALATYLETLGADLSTALWSAQALLTQPSLIYQTHLASFHSGANIATTSSYQASIQGLTQHLHISENAAKELLKKSVNLTKQARDVYSTSLSPQQQNAKRGKLLVAGSVGPYGAFLADGSEYRGDYVVPRDDMMAFHRGRVQALVDGDVDVLACETMPSFAETEALMQLLRTEFSDAEAWFSFTLKDALHISDGTPLSKVAGLLDGYEKVVAVGVNCVSASLAMDALRELKNVTGKPLIVYPNSGEVWNAEKREWEGEKTDGQGWAELAIGYSEAGAQIIGGCCRTMPKDVESIAKSFGG</sequence>
<name>A0A9P4R2J3_9PLEO</name>
<evidence type="ECO:0000256" key="2">
    <source>
        <dbReference type="ARBA" id="ARBA00022679"/>
    </source>
</evidence>
<dbReference type="PANTHER" id="PTHR46015">
    <property type="entry name" value="ZGC:172121"/>
    <property type="match status" value="1"/>
</dbReference>
<dbReference type="GO" id="GO:0046872">
    <property type="term" value="F:metal ion binding"/>
    <property type="evidence" value="ECO:0007669"/>
    <property type="project" value="UniProtKB-KW"/>
</dbReference>
<reference evidence="7" key="1">
    <citation type="journal article" date="2020" name="Stud. Mycol.">
        <title>101 Dothideomycetes genomes: a test case for predicting lifestyles and emergence of pathogens.</title>
        <authorList>
            <person name="Haridas S."/>
            <person name="Albert R."/>
            <person name="Binder M."/>
            <person name="Bloem J."/>
            <person name="Labutti K."/>
            <person name="Salamov A."/>
            <person name="Andreopoulos B."/>
            <person name="Baker S."/>
            <person name="Barry K."/>
            <person name="Bills G."/>
            <person name="Bluhm B."/>
            <person name="Cannon C."/>
            <person name="Castanera R."/>
            <person name="Culley D."/>
            <person name="Daum C."/>
            <person name="Ezra D."/>
            <person name="Gonzalez J."/>
            <person name="Henrissat B."/>
            <person name="Kuo A."/>
            <person name="Liang C."/>
            <person name="Lipzen A."/>
            <person name="Lutzoni F."/>
            <person name="Magnuson J."/>
            <person name="Mondo S."/>
            <person name="Nolan M."/>
            <person name="Ohm R."/>
            <person name="Pangilinan J."/>
            <person name="Park H.-J."/>
            <person name="Ramirez L."/>
            <person name="Alfaro M."/>
            <person name="Sun H."/>
            <person name="Tritt A."/>
            <person name="Yoshinaga Y."/>
            <person name="Zwiers L.-H."/>
            <person name="Turgeon B."/>
            <person name="Goodwin S."/>
            <person name="Spatafora J."/>
            <person name="Crous P."/>
            <person name="Grigoriev I."/>
        </authorList>
    </citation>
    <scope>NUCLEOTIDE SEQUENCE</scope>
    <source>
        <strain evidence="7">CBS 125425</strain>
    </source>
</reference>
<dbReference type="InterPro" id="IPR036589">
    <property type="entry name" value="HCY_dom_sf"/>
</dbReference>
<dbReference type="PANTHER" id="PTHR46015:SF1">
    <property type="entry name" value="HOMOCYSTEINE S-METHYLTRANSFERASE-LIKE ISOFORM 1"/>
    <property type="match status" value="1"/>
</dbReference>
<comment type="caution">
    <text evidence="7">The sequence shown here is derived from an EMBL/GenBank/DDBJ whole genome shotgun (WGS) entry which is preliminary data.</text>
</comment>
<feature type="binding site" evidence="5">
    <location>
        <position position="316"/>
    </location>
    <ligand>
        <name>Zn(2+)</name>
        <dbReference type="ChEBI" id="CHEBI:29105"/>
    </ligand>
</feature>
<keyword evidence="2 5" id="KW-0808">Transferase</keyword>
<dbReference type="InterPro" id="IPR003726">
    <property type="entry name" value="HCY_dom"/>
</dbReference>
<dbReference type="FunFam" id="3.20.20.330:FF:000002">
    <property type="entry name" value="Homocysteine S-methyltransferase"/>
    <property type="match status" value="1"/>
</dbReference>
<evidence type="ECO:0000313" key="7">
    <source>
        <dbReference type="EMBL" id="KAF2737987.1"/>
    </source>
</evidence>
<evidence type="ECO:0000256" key="3">
    <source>
        <dbReference type="ARBA" id="ARBA00022723"/>
    </source>
</evidence>
<dbReference type="InterPro" id="IPR051486">
    <property type="entry name" value="Hcy_S-methyltransferase"/>
</dbReference>
<dbReference type="Pfam" id="PF02574">
    <property type="entry name" value="S-methyl_trans"/>
    <property type="match status" value="1"/>
</dbReference>
<dbReference type="Proteomes" id="UP000799444">
    <property type="component" value="Unassembled WGS sequence"/>
</dbReference>
<evidence type="ECO:0000256" key="4">
    <source>
        <dbReference type="ARBA" id="ARBA00022833"/>
    </source>
</evidence>
<evidence type="ECO:0000313" key="8">
    <source>
        <dbReference type="Proteomes" id="UP000799444"/>
    </source>
</evidence>
<dbReference type="AlphaFoldDB" id="A0A9P4R2J3"/>
<proteinExistence type="predicted"/>
<evidence type="ECO:0000256" key="1">
    <source>
        <dbReference type="ARBA" id="ARBA00022603"/>
    </source>
</evidence>
<dbReference type="GO" id="GO:0032259">
    <property type="term" value="P:methylation"/>
    <property type="evidence" value="ECO:0007669"/>
    <property type="project" value="UniProtKB-KW"/>
</dbReference>
<keyword evidence="4 5" id="KW-0862">Zinc</keyword>
<feature type="binding site" evidence="5">
    <location>
        <position position="315"/>
    </location>
    <ligand>
        <name>Zn(2+)</name>
        <dbReference type="ChEBI" id="CHEBI:29105"/>
    </ligand>
</feature>
<dbReference type="GO" id="GO:0008898">
    <property type="term" value="F:S-adenosylmethionine-homocysteine S-methyltransferase activity"/>
    <property type="evidence" value="ECO:0007669"/>
    <property type="project" value="TreeGrafter"/>
</dbReference>
<feature type="binding site" evidence="5">
    <location>
        <position position="249"/>
    </location>
    <ligand>
        <name>Zn(2+)</name>
        <dbReference type="ChEBI" id="CHEBI:29105"/>
    </ligand>
</feature>
<keyword evidence="8" id="KW-1185">Reference proteome</keyword>
<keyword evidence="3 5" id="KW-0479">Metal-binding</keyword>
<dbReference type="EMBL" id="ML996112">
    <property type="protein sequence ID" value="KAF2737987.1"/>
    <property type="molecule type" value="Genomic_DNA"/>
</dbReference>
<feature type="domain" description="Hcy-binding" evidence="6">
    <location>
        <begin position="17"/>
        <end position="330"/>
    </location>
</feature>
<dbReference type="GO" id="GO:0033528">
    <property type="term" value="P:S-methylmethionine cycle"/>
    <property type="evidence" value="ECO:0007669"/>
    <property type="project" value="TreeGrafter"/>
</dbReference>
<comment type="cofactor">
    <cofactor evidence="5">
        <name>Zn(2+)</name>
        <dbReference type="ChEBI" id="CHEBI:29105"/>
    </cofactor>
</comment>
<accession>A0A9P4R2J3</accession>
<dbReference type="PROSITE" id="PS50970">
    <property type="entry name" value="HCY"/>
    <property type="match status" value="1"/>
</dbReference>
<dbReference type="NCBIfam" id="NF007020">
    <property type="entry name" value="PRK09485.1"/>
    <property type="match status" value="1"/>
</dbReference>